<keyword evidence="3" id="KW-1040">Host Golgi apparatus</keyword>
<dbReference type="RefSeq" id="YP_003084370.1">
    <property type="nucleotide sequence ID" value="NC_013036.1"/>
</dbReference>
<comment type="function">
    <text evidence="10">Envelope glycoprotein necessary for proper maturation of gM and modulation of its membrane fusion activity. Also plays a critical role in virion morphogenesis.</text>
</comment>
<keyword evidence="2" id="KW-0732">Signal</keyword>
<evidence type="ECO:0000259" key="12">
    <source>
        <dbReference type="Pfam" id="PF05702"/>
    </source>
</evidence>
<evidence type="ECO:0000313" key="24">
    <source>
        <dbReference type="Proteomes" id="UP000114267"/>
    </source>
</evidence>
<evidence type="ECO:0000313" key="26">
    <source>
        <dbReference type="Proteomes" id="UP000164963"/>
    </source>
</evidence>
<dbReference type="InterPro" id="IPR034707">
    <property type="entry name" value="HSV_GN"/>
</dbReference>
<evidence type="ECO:0000313" key="15">
    <source>
        <dbReference type="EMBL" id="ACT83531.1"/>
    </source>
</evidence>
<reference evidence="15 26" key="3">
    <citation type="journal article" date="2009" name="Virology">
        <title>Molecular characterization of the genome of duck enteritis virus.</title>
        <authorList>
            <person name="Li Y."/>
            <person name="Huang B."/>
            <person name="Ma X."/>
            <person name="Wu J."/>
            <person name="Li F."/>
            <person name="Ai W."/>
            <person name="Song M."/>
            <person name="Yang H."/>
        </authorList>
    </citation>
    <scope>NUCLEOTIDE SEQUENCE [LARGE SCALE GENOMIC DNA]</scope>
    <source>
        <strain evidence="15">VAC</strain>
    </source>
</reference>
<reference evidence="21" key="11">
    <citation type="journal article" date="2015" name="Arch. Virol.">
        <title>Biological properties of a duck enteritis virus attenuated via serial passaging in chick embryo fibroblasts.</title>
        <authorList>
            <person name="Yang C."/>
            <person name="Li J."/>
            <person name="Li Q."/>
            <person name="Li L."/>
            <person name="Sun M."/>
            <person name="Li H."/>
            <person name="Xia Y."/>
            <person name="Yang H."/>
            <person name="Yu K."/>
        </authorList>
    </citation>
    <scope>NUCLEOTIDE SEQUENCE</scope>
    <source>
        <strain evidence="21">CV p80</strain>
    </source>
</reference>
<reference evidence="16 27" key="5">
    <citation type="journal article" date="2011" name="Virus Res.">
        <title>Complete genome sequence of virulent duck enteritis virus (DEV) strain 2085 and comparison with genome sequences of virulent and attenuated DEV strains.</title>
        <authorList>
            <person name="Wang J."/>
            <person name="Hoper D."/>
            <person name="Beer M."/>
            <person name="Osterrieder N."/>
        </authorList>
    </citation>
    <scope>NUCLEOTIDE SEQUENCE [LARGE SCALE GENOMIC DNA]</scope>
    <source>
        <strain evidence="16">2085</strain>
    </source>
</reference>
<reference evidence="13" key="2">
    <citation type="journal article" date="2008" name="Intervirology">
        <title>Phylogeny of duck enteritis virus: evolutionary relationship in the family Herpesviridae.</title>
        <authorList>
            <person name="Liu S."/>
            <person name="Li H."/>
            <person name="Li Y."/>
            <person name="Han Z."/>
            <person name="Shao Y."/>
            <person name="An R."/>
            <person name="Kong X."/>
        </authorList>
    </citation>
    <scope>NUCLEOTIDE SEQUENCE</scope>
</reference>
<reference evidence="14" key="1">
    <citation type="submission" date="2007-10" db="EMBL/GenBank/DDBJ databases">
        <title>Discovery and functional identification of novel Duck enteritis virus UL49.5 gene.</title>
        <authorList>
            <person name="Cheng A.C."/>
            <person name="Wang M.S."/>
            <person name="Xin H.Y."/>
            <person name="Zhu D.K."/>
            <person name="Guo Y.F."/>
            <person name="Jia R.Y."/>
            <person name="Luo Q.H."/>
        </authorList>
    </citation>
    <scope>NUCLEOTIDE SEQUENCE</scope>
    <source>
        <strain evidence="14">CHv</strain>
    </source>
</reference>
<reference evidence="22" key="10">
    <citation type="submission" date="2014-03" db="EMBL/GenBank/DDBJ databases">
        <title>Protective efficacy and genomic characteristics of a duck enteritis virus attenuated by serial passage in chick embryo fibroblast.</title>
        <authorList>
            <person name="Yang C."/>
            <person name="Li Q."/>
            <person name="Li J."/>
            <person name="Liu D."/>
            <person name="Li L."/>
            <person name="Li H."/>
            <person name="Xia Y."/>
            <person name="Yang H."/>
            <person name="Yu K."/>
        </authorList>
    </citation>
    <scope>NUCLEOTIDE SEQUENCE [LARGE SCALE GENOMIC DNA]</scope>
</reference>
<organism evidence="13">
    <name type="scientific">anatid alphaherpesvirus 1</name>
    <dbReference type="NCBI Taxonomy" id="104388"/>
    <lineage>
        <taxon>Viruses</taxon>
        <taxon>Duplodnaviria</taxon>
        <taxon>Heunggongvirae</taxon>
        <taxon>Peploviricota</taxon>
        <taxon>Herviviricetes</taxon>
        <taxon>Herpesvirales</taxon>
        <taxon>Orthoherpesviridae</taxon>
        <taxon>Alphaherpesvirinae</taxon>
        <taxon>Mardivirus</taxon>
        <taxon>Mardivirus anatidalpha1</taxon>
    </lineage>
</organism>
<reference evidence="20 24" key="8">
    <citation type="submission" date="2013-06" db="EMBL/GenBank/DDBJ databases">
        <authorList>
            <person name="Zou Z."/>
            <person name="Hu Y."/>
        </authorList>
    </citation>
    <scope>NUCLEOTIDE SEQUENCE [LARGE SCALE GENOMIC DNA]</scope>
    <source>
        <strain evidence="20">C-KCE</strain>
    </source>
</reference>
<proteinExistence type="inferred from homology"/>
<dbReference type="Pfam" id="PF05702">
    <property type="entry name" value="Herpes_UL49_5"/>
    <property type="match status" value="1"/>
</dbReference>
<protein>
    <submittedName>
        <fullName evidence="14">Envelope glycoprotein</fullName>
    </submittedName>
    <submittedName>
        <fullName evidence="13">Envelope protein</fullName>
    </submittedName>
    <submittedName>
        <fullName evidence="16">GN</fullName>
    </submittedName>
    <submittedName>
        <fullName evidence="17">Glycoprotein N</fullName>
    </submittedName>
    <submittedName>
        <fullName evidence="15">UL49.5</fullName>
    </submittedName>
</protein>
<reference evidence="19 23" key="7">
    <citation type="journal article" date="2013" name="Genome Announc.">
        <title>Complete genome sequence of an attenuated duck enteritis virus obtained by in vitro serial passage.</title>
        <authorList>
            <person name="Yang C."/>
            <person name="Li J."/>
            <person name="Li Q."/>
            <person name="Li H."/>
            <person name="Xia Y."/>
            <person name="Guo X."/>
            <person name="Yu K."/>
            <person name="Yang H."/>
        </authorList>
    </citation>
    <scope>NUCLEOTIDE SEQUENCE [LARGE SCALE GENOMIC DNA]</scope>
    <source>
        <strain evidence="19">K</strain>
    </source>
</reference>
<dbReference type="GeneID" id="80532463"/>
<feature type="domain" description="Envelope glycoprotein N" evidence="12">
    <location>
        <begin position="1"/>
        <end position="95"/>
    </location>
</feature>
<evidence type="ECO:0000313" key="19">
    <source>
        <dbReference type="EMBL" id="AGS78669.1"/>
    </source>
</evidence>
<evidence type="ECO:0000313" key="25">
    <source>
        <dbReference type="Proteomes" id="UP000135812"/>
    </source>
</evidence>
<evidence type="ECO:0000256" key="5">
    <source>
        <dbReference type="ARBA" id="ARBA00022870"/>
    </source>
</evidence>
<dbReference type="Proteomes" id="UP000114267">
    <property type="component" value="Segment"/>
</dbReference>
<reference evidence="17 25" key="6">
    <citation type="journal article" date="2012" name="J. Virol.">
        <title>Complete genomic sequence of chinese virulent duck enteritis virus.</title>
        <authorList>
            <person name="Wu Y."/>
            <person name="Cheng A."/>
            <person name="Wang M."/>
            <person name="Yang Q."/>
            <person name="Zhu D."/>
            <person name="Jia R."/>
            <person name="Chen S."/>
            <person name="Zhou Y."/>
            <person name="Wang X."/>
            <person name="Chen X."/>
        </authorList>
    </citation>
    <scope>NUCLEOTIDE SEQUENCE [LARGE SCALE GENOMIC DNA]</scope>
    <source>
        <strain evidence="17">CHv</strain>
    </source>
</reference>
<dbReference type="Proteomes" id="UP000112239">
    <property type="component" value="Segment"/>
</dbReference>
<evidence type="ECO:0000256" key="9">
    <source>
        <dbReference type="ARBA" id="ARBA00023157"/>
    </source>
</evidence>
<keyword evidence="1 11" id="KW-0812">Transmembrane</keyword>
<dbReference type="EMBL" id="EU082088">
    <property type="protein sequence ID" value="ACT83531.1"/>
    <property type="molecule type" value="Genomic_DNA"/>
</dbReference>
<dbReference type="GO" id="GO:0019031">
    <property type="term" value="C:viral envelope"/>
    <property type="evidence" value="ECO:0007669"/>
    <property type="project" value="UniProtKB-KW"/>
</dbReference>
<keyword evidence="8 11" id="KW-0472">Membrane</keyword>
<dbReference type="EMBL" id="EU195112">
    <property type="protein sequence ID" value="ABY73934.1"/>
    <property type="molecule type" value="Genomic_DNA"/>
</dbReference>
<dbReference type="KEGG" id="vg:80532463"/>
<reference evidence="18 28" key="9">
    <citation type="journal article" date="2014" name="Virus Genes">
        <title>Comparative genomic sequence analysis between a standard challenge strain and a vaccine strain of duck enteritis virus in China.</title>
        <authorList>
            <person name="Yang C."/>
            <person name="Li Q."/>
            <person name="Li J."/>
            <person name="Zhang G."/>
            <person name="Li H."/>
            <person name="Xia Y."/>
            <person name="Yang H."/>
            <person name="Yu K."/>
        </authorList>
    </citation>
    <scope>NUCLEOTIDE SEQUENCE [LARGE SCALE GENOMIC DNA]</scope>
    <source>
        <strain evidence="18">CV</strain>
    </source>
</reference>
<dbReference type="HAMAP" id="MF_04037">
    <property type="entry name" value="HSV_GN"/>
    <property type="match status" value="1"/>
</dbReference>
<evidence type="ECO:0000313" key="13">
    <source>
        <dbReference type="EMBL" id="ABP65276.1"/>
    </source>
</evidence>
<keyword evidence="6 13" id="KW-0261">Viral envelope protein</keyword>
<dbReference type="EMBL" id="KF263690">
    <property type="protein sequence ID" value="AGW24804.1"/>
    <property type="molecule type" value="Genomic_DNA"/>
</dbReference>
<evidence type="ECO:0000256" key="11">
    <source>
        <dbReference type="SAM" id="Phobius"/>
    </source>
</evidence>
<evidence type="ECO:0000256" key="8">
    <source>
        <dbReference type="ARBA" id="ARBA00023136"/>
    </source>
</evidence>
<dbReference type="EMBL" id="JQ647509">
    <property type="protein sequence ID" value="AFC61832.1"/>
    <property type="molecule type" value="Genomic_DNA"/>
</dbReference>
<dbReference type="Proteomes" id="UP000164963">
    <property type="component" value="Genome"/>
</dbReference>
<dbReference type="Proteomes" id="UP000098628">
    <property type="component" value="Genome"/>
</dbReference>
<dbReference type="GeneID" id="8223335"/>
<accession>A4ZX81</accession>
<evidence type="ECO:0000313" key="14">
    <source>
        <dbReference type="EMBL" id="ABY73934.1"/>
    </source>
</evidence>
<dbReference type="EMBL" id="JF999965">
    <property type="protein sequence ID" value="AEN80067.1"/>
    <property type="molecule type" value="Genomic_DNA"/>
</dbReference>
<keyword evidence="7 11" id="KW-1133">Transmembrane helix</keyword>
<feature type="transmembrane region" description="Helical" evidence="11">
    <location>
        <begin position="61"/>
        <end position="82"/>
    </location>
</feature>
<evidence type="ECO:0000256" key="2">
    <source>
        <dbReference type="ARBA" id="ARBA00022729"/>
    </source>
</evidence>
<evidence type="ECO:0000313" key="21">
    <source>
        <dbReference type="EMBL" id="AJG04878.1"/>
    </source>
</evidence>
<evidence type="ECO:0000313" key="18">
    <source>
        <dbReference type="EMBL" id="AGA17801.1"/>
    </source>
</evidence>
<keyword evidence="5" id="KW-1043">Host membrane</keyword>
<sequence length="95" mass="10147">MASMETASVPATPSSVILIAALIIAALITGARGEQEFEDTFWSPRCSAVGVSVAFSSPFSLMFYVALGGVAVSLLAGAYHACFRMFTKDMFRVDW</sequence>
<evidence type="ECO:0000313" key="17">
    <source>
        <dbReference type="EMBL" id="AFC61832.1"/>
    </source>
</evidence>
<evidence type="ECO:0000256" key="10">
    <source>
        <dbReference type="ARBA" id="ARBA00034089"/>
    </source>
</evidence>
<dbReference type="EMBL" id="JQ673560">
    <property type="protein sequence ID" value="AGA17801.1"/>
    <property type="molecule type" value="Genomic_DNA"/>
</dbReference>
<evidence type="ECO:0000256" key="6">
    <source>
        <dbReference type="ARBA" id="ARBA00022879"/>
    </source>
</evidence>
<evidence type="ECO:0000313" key="28">
    <source>
        <dbReference type="Proteomes" id="UP000180937"/>
    </source>
</evidence>
<reference evidence="15" key="4">
    <citation type="submission" date="2009-07" db="EMBL/GenBank/DDBJ databases">
        <authorList>
            <person name="Li Y.F."/>
            <person name="Huang B."/>
        </authorList>
    </citation>
    <scope>NUCLEOTIDE SEQUENCE</scope>
    <source>
        <strain evidence="15">VAC</strain>
    </source>
</reference>
<dbReference type="EMBL" id="KF487736">
    <property type="protein sequence ID" value="AGS78669.1"/>
    <property type="molecule type" value="Genomic_DNA"/>
</dbReference>
<dbReference type="OrthoDB" id="28642at10239"/>
<evidence type="ECO:0000256" key="1">
    <source>
        <dbReference type="ARBA" id="ARBA00022692"/>
    </source>
</evidence>
<keyword evidence="9" id="KW-1015">Disulfide bond</keyword>
<keyword evidence="27" id="KW-1185">Reference proteome</keyword>
<evidence type="ECO:0000313" key="22">
    <source>
        <dbReference type="Proteomes" id="UP000098628"/>
    </source>
</evidence>
<dbReference type="Proteomes" id="UP000135812">
    <property type="component" value="Genome"/>
</dbReference>
<evidence type="ECO:0000313" key="27">
    <source>
        <dbReference type="Proteomes" id="UP000168285"/>
    </source>
</evidence>
<gene>
    <name evidence="13" type="primary">UL49.5</name>
    <name evidence="18" type="synonym">DEVCV11</name>
    <name evidence="19" type="synonym">ORF09</name>
    <name evidence="21" type="synonym">ORF11</name>
</gene>
<keyword evidence="4" id="KW-0946">Virion</keyword>
<dbReference type="Proteomes" id="UP000180937">
    <property type="component" value="Segment"/>
</dbReference>
<evidence type="ECO:0000313" key="16">
    <source>
        <dbReference type="EMBL" id="AEN80067.1"/>
    </source>
</evidence>
<evidence type="ECO:0000256" key="4">
    <source>
        <dbReference type="ARBA" id="ARBA00022844"/>
    </source>
</evidence>
<evidence type="ECO:0000313" key="23">
    <source>
        <dbReference type="Proteomes" id="UP000112239"/>
    </source>
</evidence>
<dbReference type="EMBL" id="EF492886">
    <property type="protein sequence ID" value="ABP65276.1"/>
    <property type="molecule type" value="Genomic_DNA"/>
</dbReference>
<dbReference type="Proteomes" id="UP000168285">
    <property type="component" value="Segment"/>
</dbReference>
<dbReference type="EMBL" id="KJ549663">
    <property type="protein sequence ID" value="AJG04878.1"/>
    <property type="molecule type" value="Genomic_DNA"/>
</dbReference>
<evidence type="ECO:0000313" key="20">
    <source>
        <dbReference type="EMBL" id="AGW24804.1"/>
    </source>
</evidence>
<evidence type="ECO:0000256" key="3">
    <source>
        <dbReference type="ARBA" id="ARBA00022812"/>
    </source>
</evidence>
<dbReference type="KEGG" id="vg:8223335"/>
<dbReference type="InterPro" id="IPR008647">
    <property type="entry name" value="GN_domain"/>
</dbReference>
<evidence type="ECO:0000256" key="7">
    <source>
        <dbReference type="ARBA" id="ARBA00022989"/>
    </source>
</evidence>
<name>A4ZX81_9ALPH</name>
<dbReference type="RefSeq" id="YP_010795324.1">
    <property type="nucleotide sequence ID" value="NC_075687.1"/>
</dbReference>